<dbReference type="Pfam" id="PF08352">
    <property type="entry name" value="oligo_HPY"/>
    <property type="match status" value="1"/>
</dbReference>
<keyword evidence="4" id="KW-1003">Cell membrane</keyword>
<comment type="similarity">
    <text evidence="2">Belongs to the ABC transporter superfamily.</text>
</comment>
<organism evidence="9 10">
    <name type="scientific">Catenulispora subtropica</name>
    <dbReference type="NCBI Taxonomy" id="450798"/>
    <lineage>
        <taxon>Bacteria</taxon>
        <taxon>Bacillati</taxon>
        <taxon>Actinomycetota</taxon>
        <taxon>Actinomycetes</taxon>
        <taxon>Catenulisporales</taxon>
        <taxon>Catenulisporaceae</taxon>
        <taxon>Catenulispora</taxon>
    </lineage>
</organism>
<sequence>MTGSARAALLAVDGLRVTVPGAGRPILDGVALTVRDGEAVALVGESGSGKSVTARTALGLFPAGADVSGSVVVGGTEVVGAGSGALKRVRTADAAMIFQDPRAGVNPVRRIGDFLTEPLRRIRGESKAAATARALELLGAVGLPDPPRHLRQFPHELSGGMLQRVMIAYALTADPRLLLCDEPTTALDVTTQAEIMAILARLRRERGLGMLLITHDLDLAAAVCDRVYVMYAGRIMEAAPSDVLIAAPRHPYTRGLLGSAPPLTGPLARLTPIPGAPLGLAETVGGCPFAARCPHAVPGLCDTTEPEPEPEVDGDSMVACLRAAELGASLIEETQGESS</sequence>
<dbReference type="InterPro" id="IPR027417">
    <property type="entry name" value="P-loop_NTPase"/>
</dbReference>
<reference evidence="9 10" key="1">
    <citation type="journal article" date="2019" name="Int. J. Syst. Evol. Microbiol.">
        <title>The Global Catalogue of Microorganisms (GCM) 10K type strain sequencing project: providing services to taxonomists for standard genome sequencing and annotation.</title>
        <authorList>
            <consortium name="The Broad Institute Genomics Platform"/>
            <consortium name="The Broad Institute Genome Sequencing Center for Infectious Disease"/>
            <person name="Wu L."/>
            <person name="Ma J."/>
        </authorList>
    </citation>
    <scope>NUCLEOTIDE SEQUENCE [LARGE SCALE GENOMIC DNA]</scope>
    <source>
        <strain evidence="9 10">JCM 16013</strain>
    </source>
</reference>
<evidence type="ECO:0000256" key="6">
    <source>
        <dbReference type="ARBA" id="ARBA00022840"/>
    </source>
</evidence>
<dbReference type="Proteomes" id="UP001499854">
    <property type="component" value="Unassembled WGS sequence"/>
</dbReference>
<comment type="caution">
    <text evidence="9">The sequence shown here is derived from an EMBL/GenBank/DDBJ whole genome shotgun (WGS) entry which is preliminary data.</text>
</comment>
<dbReference type="CDD" id="cd03257">
    <property type="entry name" value="ABC_NikE_OppD_transporters"/>
    <property type="match status" value="1"/>
</dbReference>
<gene>
    <name evidence="9" type="ORF">GCM10009838_46090</name>
</gene>
<evidence type="ECO:0000256" key="3">
    <source>
        <dbReference type="ARBA" id="ARBA00022448"/>
    </source>
</evidence>
<evidence type="ECO:0000256" key="5">
    <source>
        <dbReference type="ARBA" id="ARBA00022741"/>
    </source>
</evidence>
<keyword evidence="5" id="KW-0547">Nucleotide-binding</keyword>
<evidence type="ECO:0000256" key="2">
    <source>
        <dbReference type="ARBA" id="ARBA00005417"/>
    </source>
</evidence>
<evidence type="ECO:0000313" key="9">
    <source>
        <dbReference type="EMBL" id="GAA1979776.1"/>
    </source>
</evidence>
<dbReference type="InterPro" id="IPR050388">
    <property type="entry name" value="ABC_Ni/Peptide_Import"/>
</dbReference>
<dbReference type="SUPFAM" id="SSF52540">
    <property type="entry name" value="P-loop containing nucleoside triphosphate hydrolases"/>
    <property type="match status" value="1"/>
</dbReference>
<keyword evidence="6 9" id="KW-0067">ATP-binding</keyword>
<name>A0ABN2S3S6_9ACTN</name>
<evidence type="ECO:0000259" key="8">
    <source>
        <dbReference type="PROSITE" id="PS50893"/>
    </source>
</evidence>
<dbReference type="NCBIfam" id="TIGR01727">
    <property type="entry name" value="oligo_HPY"/>
    <property type="match status" value="1"/>
</dbReference>
<evidence type="ECO:0000256" key="1">
    <source>
        <dbReference type="ARBA" id="ARBA00004202"/>
    </source>
</evidence>
<dbReference type="EMBL" id="BAAAQM010000026">
    <property type="protein sequence ID" value="GAA1979776.1"/>
    <property type="molecule type" value="Genomic_DNA"/>
</dbReference>
<dbReference type="PROSITE" id="PS50893">
    <property type="entry name" value="ABC_TRANSPORTER_2"/>
    <property type="match status" value="1"/>
</dbReference>
<evidence type="ECO:0000256" key="7">
    <source>
        <dbReference type="ARBA" id="ARBA00023136"/>
    </source>
</evidence>
<protein>
    <submittedName>
        <fullName evidence="9">ABC transporter ATP-binding protein</fullName>
    </submittedName>
</protein>
<dbReference type="Gene3D" id="3.40.50.300">
    <property type="entry name" value="P-loop containing nucleotide triphosphate hydrolases"/>
    <property type="match status" value="1"/>
</dbReference>
<dbReference type="Pfam" id="PF00005">
    <property type="entry name" value="ABC_tran"/>
    <property type="match status" value="1"/>
</dbReference>
<evidence type="ECO:0000256" key="4">
    <source>
        <dbReference type="ARBA" id="ARBA00022475"/>
    </source>
</evidence>
<feature type="domain" description="ABC transporter" evidence="8">
    <location>
        <begin position="10"/>
        <end position="257"/>
    </location>
</feature>
<dbReference type="RefSeq" id="WP_344659157.1">
    <property type="nucleotide sequence ID" value="NZ_BAAAQM010000026.1"/>
</dbReference>
<keyword evidence="3" id="KW-0813">Transport</keyword>
<dbReference type="InterPro" id="IPR013563">
    <property type="entry name" value="Oligopep_ABC_C"/>
</dbReference>
<keyword evidence="10" id="KW-1185">Reference proteome</keyword>
<dbReference type="GO" id="GO:0005524">
    <property type="term" value="F:ATP binding"/>
    <property type="evidence" value="ECO:0007669"/>
    <property type="project" value="UniProtKB-KW"/>
</dbReference>
<dbReference type="PANTHER" id="PTHR43297">
    <property type="entry name" value="OLIGOPEPTIDE TRANSPORT ATP-BINDING PROTEIN APPD"/>
    <property type="match status" value="1"/>
</dbReference>
<dbReference type="SMART" id="SM00382">
    <property type="entry name" value="AAA"/>
    <property type="match status" value="1"/>
</dbReference>
<evidence type="ECO:0000313" key="10">
    <source>
        <dbReference type="Proteomes" id="UP001499854"/>
    </source>
</evidence>
<dbReference type="InterPro" id="IPR003593">
    <property type="entry name" value="AAA+_ATPase"/>
</dbReference>
<proteinExistence type="inferred from homology"/>
<comment type="subcellular location">
    <subcellularLocation>
        <location evidence="1">Cell membrane</location>
        <topology evidence="1">Peripheral membrane protein</topology>
    </subcellularLocation>
</comment>
<dbReference type="InterPro" id="IPR003439">
    <property type="entry name" value="ABC_transporter-like_ATP-bd"/>
</dbReference>
<dbReference type="PANTHER" id="PTHR43297:SF2">
    <property type="entry name" value="DIPEPTIDE TRANSPORT ATP-BINDING PROTEIN DPPD"/>
    <property type="match status" value="1"/>
</dbReference>
<keyword evidence="7" id="KW-0472">Membrane</keyword>
<accession>A0ABN2S3S6</accession>